<accession>A0A0P6W3G1</accession>
<keyword evidence="1" id="KW-0472">Membrane</keyword>
<dbReference type="RefSeq" id="WP_060671575.1">
    <property type="nucleotide sequence ID" value="NZ_JBCNEF010000027.1"/>
</dbReference>
<dbReference type="OrthoDB" id="2874283at2"/>
<protein>
    <submittedName>
        <fullName evidence="2">Uncharacterized protein</fullName>
    </submittedName>
</protein>
<gene>
    <name evidence="2" type="ORF">AM506_05985</name>
</gene>
<sequence>MNPDFLVNLILVGNVFLGVLFALKSRRWWLPYILIGLTFLTLTFGFGISLLLNKESILAYLFVFVVGQLIWVFAFVIVAHLLSWIVRKVPFRHKQQIGWGFLIGFPLTFSVFLFVN</sequence>
<reference evidence="2 3" key="1">
    <citation type="submission" date="2015-08" db="EMBL/GenBank/DDBJ databases">
        <title>Draft Genome Sequence of Bacillus vietnamensis UCD-SED5.</title>
        <authorList>
            <person name="Lee R.D."/>
            <person name="Jospin G."/>
            <person name="Lang J.M."/>
            <person name="Coil D.A."/>
            <person name="Eisen J.A."/>
        </authorList>
    </citation>
    <scope>NUCLEOTIDE SEQUENCE [LARGE SCALE GENOMIC DNA]</scope>
    <source>
        <strain evidence="2 3">UCD-SED5</strain>
    </source>
</reference>
<evidence type="ECO:0000313" key="3">
    <source>
        <dbReference type="Proteomes" id="UP000050398"/>
    </source>
</evidence>
<name>A0A0P6W3G1_9BACI</name>
<dbReference type="Proteomes" id="UP000050398">
    <property type="component" value="Unassembled WGS sequence"/>
</dbReference>
<evidence type="ECO:0000313" key="2">
    <source>
        <dbReference type="EMBL" id="KPL60659.1"/>
    </source>
</evidence>
<organism evidence="2 3">
    <name type="scientific">Rossellomorea vietnamensis</name>
    <dbReference type="NCBI Taxonomy" id="218284"/>
    <lineage>
        <taxon>Bacteria</taxon>
        <taxon>Bacillati</taxon>
        <taxon>Bacillota</taxon>
        <taxon>Bacilli</taxon>
        <taxon>Bacillales</taxon>
        <taxon>Bacillaceae</taxon>
        <taxon>Rossellomorea</taxon>
    </lineage>
</organism>
<keyword evidence="1" id="KW-0812">Transmembrane</keyword>
<feature type="transmembrane region" description="Helical" evidence="1">
    <location>
        <begin position="30"/>
        <end position="51"/>
    </location>
</feature>
<feature type="transmembrane region" description="Helical" evidence="1">
    <location>
        <begin position="6"/>
        <end position="23"/>
    </location>
</feature>
<dbReference type="PATRIC" id="fig|218284.4.peg.2317"/>
<proteinExistence type="predicted"/>
<feature type="transmembrane region" description="Helical" evidence="1">
    <location>
        <begin position="57"/>
        <end position="85"/>
    </location>
</feature>
<comment type="caution">
    <text evidence="2">The sequence shown here is derived from an EMBL/GenBank/DDBJ whole genome shotgun (WGS) entry which is preliminary data.</text>
</comment>
<evidence type="ECO:0000256" key="1">
    <source>
        <dbReference type="SAM" id="Phobius"/>
    </source>
</evidence>
<dbReference type="AlphaFoldDB" id="A0A0P6W3G1"/>
<feature type="transmembrane region" description="Helical" evidence="1">
    <location>
        <begin position="97"/>
        <end position="115"/>
    </location>
</feature>
<dbReference type="EMBL" id="LIXZ01000003">
    <property type="protein sequence ID" value="KPL60659.1"/>
    <property type="molecule type" value="Genomic_DNA"/>
</dbReference>
<keyword evidence="1" id="KW-1133">Transmembrane helix</keyword>